<proteinExistence type="predicted"/>
<dbReference type="GO" id="GO:0018279">
    <property type="term" value="P:protein N-linked glycosylation via asparagine"/>
    <property type="evidence" value="ECO:0007669"/>
    <property type="project" value="TreeGrafter"/>
</dbReference>
<protein>
    <submittedName>
        <fullName evidence="1">UDP-glucose:glycoprotein glucosyltransferase 1</fullName>
    </submittedName>
</protein>
<sequence>MQRRTAVSQYRGFINVENIVAAEYELEHLLLEGHCFDGYFQLKANPGAWILKMRKGRSDEIYKIYSHDGTDSPAESDDIVVVLNNFKSRIIKVKVQKKPDKFNEELLSDVSEEKDTGFWNSLARGFTGGAKPTEVKQEKDDVINIFSLASGHLYERFIR</sequence>
<dbReference type="InterPro" id="IPR009448">
    <property type="entry name" value="UDP-g_GGtrans"/>
</dbReference>
<dbReference type="OrthoDB" id="27683at2759"/>
<organism evidence="1 2">
    <name type="scientific">Liparis tanakae</name>
    <name type="common">Tanaka's snailfish</name>
    <dbReference type="NCBI Taxonomy" id="230148"/>
    <lineage>
        <taxon>Eukaryota</taxon>
        <taxon>Metazoa</taxon>
        <taxon>Chordata</taxon>
        <taxon>Craniata</taxon>
        <taxon>Vertebrata</taxon>
        <taxon>Euteleostomi</taxon>
        <taxon>Actinopterygii</taxon>
        <taxon>Neopterygii</taxon>
        <taxon>Teleostei</taxon>
        <taxon>Neoteleostei</taxon>
        <taxon>Acanthomorphata</taxon>
        <taxon>Eupercaria</taxon>
        <taxon>Perciformes</taxon>
        <taxon>Cottioidei</taxon>
        <taxon>Cottales</taxon>
        <taxon>Liparidae</taxon>
        <taxon>Liparis</taxon>
    </lineage>
</organism>
<dbReference type="Proteomes" id="UP000314294">
    <property type="component" value="Unassembled WGS sequence"/>
</dbReference>
<evidence type="ECO:0000313" key="2">
    <source>
        <dbReference type="Proteomes" id="UP000314294"/>
    </source>
</evidence>
<dbReference type="AlphaFoldDB" id="A0A4Z2ET86"/>
<name>A0A4Z2ET86_9TELE</name>
<dbReference type="GO" id="GO:0036503">
    <property type="term" value="P:ERAD pathway"/>
    <property type="evidence" value="ECO:0007669"/>
    <property type="project" value="TreeGrafter"/>
</dbReference>
<dbReference type="GO" id="GO:0003980">
    <property type="term" value="F:UDP-glucose:glycoprotein glucosyltransferase activity"/>
    <property type="evidence" value="ECO:0007669"/>
    <property type="project" value="InterPro"/>
</dbReference>
<keyword evidence="2" id="KW-1185">Reference proteome</keyword>
<dbReference type="EMBL" id="SRLO01002959">
    <property type="protein sequence ID" value="TNN32055.1"/>
    <property type="molecule type" value="Genomic_DNA"/>
</dbReference>
<reference evidence="1 2" key="1">
    <citation type="submission" date="2019-03" db="EMBL/GenBank/DDBJ databases">
        <title>First draft genome of Liparis tanakae, snailfish: a comprehensive survey of snailfish specific genes.</title>
        <authorList>
            <person name="Kim W."/>
            <person name="Song I."/>
            <person name="Jeong J.-H."/>
            <person name="Kim D."/>
            <person name="Kim S."/>
            <person name="Ryu S."/>
            <person name="Song J.Y."/>
            <person name="Lee S.K."/>
        </authorList>
    </citation>
    <scope>NUCLEOTIDE SEQUENCE [LARGE SCALE GENOMIC DNA]</scope>
    <source>
        <tissue evidence="1">Muscle</tissue>
    </source>
</reference>
<dbReference type="GO" id="GO:0005783">
    <property type="term" value="C:endoplasmic reticulum"/>
    <property type="evidence" value="ECO:0007669"/>
    <property type="project" value="TreeGrafter"/>
</dbReference>
<accession>A0A4Z2ET86</accession>
<keyword evidence="1" id="KW-0808">Transferase</keyword>
<dbReference type="PANTHER" id="PTHR11226">
    <property type="entry name" value="UDP-GLUCOSE GLYCOPROTEIN:GLUCOSYLTRANSFERASE"/>
    <property type="match status" value="1"/>
</dbReference>
<dbReference type="GO" id="GO:0051082">
    <property type="term" value="F:unfolded protein binding"/>
    <property type="evidence" value="ECO:0007669"/>
    <property type="project" value="TreeGrafter"/>
</dbReference>
<gene>
    <name evidence="1" type="primary">Uggt1_0</name>
    <name evidence="1" type="ORF">EYF80_057787</name>
</gene>
<evidence type="ECO:0000313" key="1">
    <source>
        <dbReference type="EMBL" id="TNN32055.1"/>
    </source>
</evidence>
<comment type="caution">
    <text evidence="1">The sequence shown here is derived from an EMBL/GenBank/DDBJ whole genome shotgun (WGS) entry which is preliminary data.</text>
</comment>
<dbReference type="Pfam" id="PF06427">
    <property type="entry name" value="UDP-g_GGTase"/>
    <property type="match status" value="1"/>
</dbReference>
<dbReference type="PANTHER" id="PTHR11226:SF3">
    <property type="entry name" value="UDP-GLUCOSE:GLYCOPROTEIN GLUCOSYLTRANSFERASE 1"/>
    <property type="match status" value="1"/>
</dbReference>